<organism evidence="3">
    <name type="scientific">Dendroctonus ponderosae</name>
    <name type="common">Mountain pine beetle</name>
    <dbReference type="NCBI Taxonomy" id="77166"/>
    <lineage>
        <taxon>Eukaryota</taxon>
        <taxon>Metazoa</taxon>
        <taxon>Ecdysozoa</taxon>
        <taxon>Arthropoda</taxon>
        <taxon>Hexapoda</taxon>
        <taxon>Insecta</taxon>
        <taxon>Pterygota</taxon>
        <taxon>Neoptera</taxon>
        <taxon>Endopterygota</taxon>
        <taxon>Coleoptera</taxon>
        <taxon>Polyphaga</taxon>
        <taxon>Cucujiformia</taxon>
        <taxon>Curculionidae</taxon>
        <taxon>Scolytinae</taxon>
        <taxon>Dendroctonus</taxon>
    </lineage>
</organism>
<sequence length="466" mass="53045">MKPNKDKLCMWPDANKFLIFLPLLLQLLGDVIGTSDDITNIWYFGCRWFGGSTNMLSCNCTPEAEEMDIQRYSIPGFDTSIIQLQNCAKVRFGAYAVYDLRNLRTISLNNIQSLTFEPYSLQWVGYRDTSITQEERFDLSIPSLKISVKDSTVESIGSYSFTGRINEISFENVRVENVEAFAFSSLLQMENLLFTNVWLKEIKPQAFKKFGTEFLTLDGVVADYLPSRTFSNVTVYRTFTIRNCRFHTLRPGTFIINNPTAFAVTNTEIHQLEGEAFLLSTTGDVLFRNNIFNNVQDHAFMGITLNGNEVTSSRAINFDANTFGRLDRRALDVRPQFQARVSNLNLNQTCDCENIVEKLRQSEFYNEISCLDADQYVTVRDFKAQNCSILSGHYTTVIIVCVLILVISIVAIAFYVYYAMVYKRQKYGCGKGGKPPLSLIVPDGRTYKETELHVIVEKADLLTTDL</sequence>
<keyword evidence="2" id="KW-0732">Signal</keyword>
<dbReference type="InterPro" id="IPR011050">
    <property type="entry name" value="Pectin_lyase_fold/virulence"/>
</dbReference>
<evidence type="ECO:0000256" key="2">
    <source>
        <dbReference type="SAM" id="SignalP"/>
    </source>
</evidence>
<evidence type="ECO:0008006" key="6">
    <source>
        <dbReference type="Google" id="ProtNLM"/>
    </source>
</evidence>
<dbReference type="SUPFAM" id="SSF51126">
    <property type="entry name" value="Pectin lyase-like"/>
    <property type="match status" value="1"/>
</dbReference>
<feature type="transmembrane region" description="Helical" evidence="1">
    <location>
        <begin position="394"/>
        <end position="418"/>
    </location>
</feature>
<dbReference type="EMBL" id="KB741231">
    <property type="protein sequence ID" value="ENN72239.1"/>
    <property type="molecule type" value="Genomic_DNA"/>
</dbReference>
<accession>N6SWR9</accession>
<keyword evidence="1" id="KW-1133">Transmembrane helix</keyword>
<dbReference type="EnsemblMetazoa" id="XM_019912963.1">
    <property type="protein sequence ID" value="XP_019768522.1"/>
    <property type="gene ID" value="LOC109543314"/>
</dbReference>
<feature type="signal peptide" evidence="2">
    <location>
        <begin position="1"/>
        <end position="33"/>
    </location>
</feature>
<keyword evidence="1" id="KW-0812">Transmembrane</keyword>
<dbReference type="EnsemblMetazoa" id="XM_019912966.1">
    <property type="protein sequence ID" value="XP_019768525.1"/>
    <property type="gene ID" value="LOC109543314"/>
</dbReference>
<dbReference type="EnsemblMetazoa" id="XM_019912964.1">
    <property type="protein sequence ID" value="XP_019768523.1"/>
    <property type="gene ID" value="LOC109543314"/>
</dbReference>
<dbReference type="AlphaFoldDB" id="N6SWR9"/>
<feature type="chain" id="PRO_5010971652" description="Right handed beta helix domain-containing protein" evidence="2">
    <location>
        <begin position="34"/>
        <end position="466"/>
    </location>
</feature>
<proteinExistence type="predicted"/>
<evidence type="ECO:0000313" key="5">
    <source>
        <dbReference type="Proteomes" id="UP000019118"/>
    </source>
</evidence>
<gene>
    <name evidence="4" type="primary">109543314</name>
    <name evidence="3" type="ORF">YQE_11102</name>
</gene>
<keyword evidence="5" id="KW-1185">Reference proteome</keyword>
<dbReference type="OrthoDB" id="6360013at2759"/>
<name>N6SWR9_DENPD</name>
<dbReference type="KEGG" id="dpa:109543314"/>
<dbReference type="EnsemblMetazoa" id="XM_019912965.1">
    <property type="protein sequence ID" value="XP_019768524.1"/>
    <property type="gene ID" value="LOC109543314"/>
</dbReference>
<dbReference type="OMA" id="TIANCQF"/>
<reference evidence="3 5" key="1">
    <citation type="journal article" date="2013" name="Genome Biol.">
        <title>Draft genome of the mountain pine beetle, Dendroctonus ponderosae Hopkins, a major forest pest.</title>
        <authorList>
            <person name="Keeling C.I."/>
            <person name="Yuen M.M."/>
            <person name="Liao N.Y."/>
            <person name="Docking T.R."/>
            <person name="Chan S.K."/>
            <person name="Taylor G.A."/>
            <person name="Palmquist D.L."/>
            <person name="Jackman S.D."/>
            <person name="Nguyen A."/>
            <person name="Li M."/>
            <person name="Henderson H."/>
            <person name="Janes J.K."/>
            <person name="Zhao Y."/>
            <person name="Pandoh P."/>
            <person name="Moore R."/>
            <person name="Sperling F.A."/>
            <person name="Huber D.P."/>
            <person name="Birol I."/>
            <person name="Jones S.J."/>
            <person name="Bohlmann J."/>
        </authorList>
    </citation>
    <scope>NUCLEOTIDE SEQUENCE</scope>
</reference>
<dbReference type="InterPro" id="IPR032675">
    <property type="entry name" value="LRR_dom_sf"/>
</dbReference>
<dbReference type="Proteomes" id="UP000019118">
    <property type="component" value="Unassembled WGS sequence"/>
</dbReference>
<evidence type="ECO:0000313" key="4">
    <source>
        <dbReference type="EnsemblMetazoa" id="XP_019768522.1"/>
    </source>
</evidence>
<dbReference type="HOGENOM" id="CLU_524996_0_0_1"/>
<evidence type="ECO:0000313" key="3">
    <source>
        <dbReference type="EMBL" id="ENN72239.1"/>
    </source>
</evidence>
<reference evidence="4" key="2">
    <citation type="submission" date="2024-08" db="UniProtKB">
        <authorList>
            <consortium name="EnsemblMetazoa"/>
        </authorList>
    </citation>
    <scope>IDENTIFICATION</scope>
</reference>
<dbReference type="SUPFAM" id="SSF52058">
    <property type="entry name" value="L domain-like"/>
    <property type="match status" value="1"/>
</dbReference>
<dbReference type="Gene3D" id="3.80.10.10">
    <property type="entry name" value="Ribonuclease Inhibitor"/>
    <property type="match status" value="1"/>
</dbReference>
<feature type="non-terminal residue" evidence="3">
    <location>
        <position position="1"/>
    </location>
</feature>
<keyword evidence="1" id="KW-0472">Membrane</keyword>
<protein>
    <recommendedName>
        <fullName evidence="6">Right handed beta helix domain-containing protein</fullName>
    </recommendedName>
</protein>
<evidence type="ECO:0000256" key="1">
    <source>
        <dbReference type="SAM" id="Phobius"/>
    </source>
</evidence>